<dbReference type="OrthoDB" id="3238347at2759"/>
<evidence type="ECO:0000313" key="2">
    <source>
        <dbReference type="EMBL" id="KJA21199.1"/>
    </source>
</evidence>
<gene>
    <name evidence="2" type="ORF">HYPSUDRAFT_42329</name>
</gene>
<reference evidence="3" key="1">
    <citation type="submission" date="2014-04" db="EMBL/GenBank/DDBJ databases">
        <title>Evolutionary Origins and Diversification of the Mycorrhizal Mutualists.</title>
        <authorList>
            <consortium name="DOE Joint Genome Institute"/>
            <consortium name="Mycorrhizal Genomics Consortium"/>
            <person name="Kohler A."/>
            <person name="Kuo A."/>
            <person name="Nagy L.G."/>
            <person name="Floudas D."/>
            <person name="Copeland A."/>
            <person name="Barry K.W."/>
            <person name="Cichocki N."/>
            <person name="Veneault-Fourrey C."/>
            <person name="LaButti K."/>
            <person name="Lindquist E.A."/>
            <person name="Lipzen A."/>
            <person name="Lundell T."/>
            <person name="Morin E."/>
            <person name="Murat C."/>
            <person name="Riley R."/>
            <person name="Ohm R."/>
            <person name="Sun H."/>
            <person name="Tunlid A."/>
            <person name="Henrissat B."/>
            <person name="Grigoriev I.V."/>
            <person name="Hibbett D.S."/>
            <person name="Martin F."/>
        </authorList>
    </citation>
    <scope>NUCLEOTIDE SEQUENCE [LARGE SCALE GENOMIC DNA]</scope>
    <source>
        <strain evidence="3">FD-334 SS-4</strain>
    </source>
</reference>
<accession>A0A0D2NR27</accession>
<dbReference type="AlphaFoldDB" id="A0A0D2NR27"/>
<organism evidence="2 3">
    <name type="scientific">Hypholoma sublateritium (strain FD-334 SS-4)</name>
    <dbReference type="NCBI Taxonomy" id="945553"/>
    <lineage>
        <taxon>Eukaryota</taxon>
        <taxon>Fungi</taxon>
        <taxon>Dikarya</taxon>
        <taxon>Basidiomycota</taxon>
        <taxon>Agaricomycotina</taxon>
        <taxon>Agaricomycetes</taxon>
        <taxon>Agaricomycetidae</taxon>
        <taxon>Agaricales</taxon>
        <taxon>Agaricineae</taxon>
        <taxon>Strophariaceae</taxon>
        <taxon>Hypholoma</taxon>
    </lineage>
</organism>
<evidence type="ECO:0000256" key="1">
    <source>
        <dbReference type="SAM" id="MobiDB-lite"/>
    </source>
</evidence>
<feature type="region of interest" description="Disordered" evidence="1">
    <location>
        <begin position="1"/>
        <end position="63"/>
    </location>
</feature>
<evidence type="ECO:0000313" key="3">
    <source>
        <dbReference type="Proteomes" id="UP000054270"/>
    </source>
</evidence>
<keyword evidence="3" id="KW-1185">Reference proteome</keyword>
<name>A0A0D2NR27_HYPSF</name>
<dbReference type="EMBL" id="KN817560">
    <property type="protein sequence ID" value="KJA21199.1"/>
    <property type="molecule type" value="Genomic_DNA"/>
</dbReference>
<protein>
    <submittedName>
        <fullName evidence="2">Uncharacterized protein</fullName>
    </submittedName>
</protein>
<feature type="compositionally biased region" description="Basic residues" evidence="1">
    <location>
        <begin position="1"/>
        <end position="16"/>
    </location>
</feature>
<dbReference type="Proteomes" id="UP000054270">
    <property type="component" value="Unassembled WGS sequence"/>
</dbReference>
<sequence>MGKSAKLHKRIPKKVKSSASPTANPVTLTASSSRSQVETAKKRSTLKQKGSKSDSFSRTGKGVLGDADYVSLLMGNRKKVREEAQKLPQDSL</sequence>
<dbReference type="OMA" id="AKFHKRQ"/>
<proteinExistence type="predicted"/>
<feature type="compositionally biased region" description="Polar residues" evidence="1">
    <location>
        <begin position="17"/>
        <end position="38"/>
    </location>
</feature>